<dbReference type="EMBL" id="JH971385">
    <property type="protein sequence ID" value="EKM84109.1"/>
    <property type="molecule type" value="Genomic_DNA"/>
</dbReference>
<accession>K5WB63</accession>
<dbReference type="SUPFAM" id="SSF81296">
    <property type="entry name" value="E set domains"/>
    <property type="match status" value="1"/>
</dbReference>
<feature type="region of interest" description="Disordered" evidence="1">
    <location>
        <begin position="80"/>
        <end position="153"/>
    </location>
</feature>
<evidence type="ECO:0000256" key="1">
    <source>
        <dbReference type="SAM" id="MobiDB-lite"/>
    </source>
</evidence>
<proteinExistence type="predicted"/>
<dbReference type="KEGG" id="abp:AGABI1DRAFT104084"/>
<evidence type="ECO:0000313" key="4">
    <source>
        <dbReference type="Proteomes" id="UP000008493"/>
    </source>
</evidence>
<feature type="compositionally biased region" description="Polar residues" evidence="1">
    <location>
        <begin position="111"/>
        <end position="130"/>
    </location>
</feature>
<evidence type="ECO:0000313" key="3">
    <source>
        <dbReference type="EMBL" id="EKM84109.1"/>
    </source>
</evidence>
<gene>
    <name evidence="3" type="ORF">AGABI1DRAFT_104084</name>
</gene>
<dbReference type="InterPro" id="IPR014756">
    <property type="entry name" value="Ig_E-set"/>
</dbReference>
<dbReference type="Proteomes" id="UP000008493">
    <property type="component" value="Unassembled WGS sequence"/>
</dbReference>
<dbReference type="Pfam" id="PF02752">
    <property type="entry name" value="Arrestin_C"/>
    <property type="match status" value="1"/>
</dbReference>
<feature type="domain" description="Arrestin C-terminal-like" evidence="2">
    <location>
        <begin position="403"/>
        <end position="540"/>
    </location>
</feature>
<feature type="compositionally biased region" description="Polar residues" evidence="1">
    <location>
        <begin position="609"/>
        <end position="626"/>
    </location>
</feature>
<feature type="region of interest" description="Disordered" evidence="1">
    <location>
        <begin position="716"/>
        <end position="741"/>
    </location>
</feature>
<feature type="compositionally biased region" description="Polar residues" evidence="1">
    <location>
        <begin position="810"/>
        <end position="824"/>
    </location>
</feature>
<reference evidence="4" key="1">
    <citation type="journal article" date="2012" name="Proc. Natl. Acad. Sci. U.S.A.">
        <title>Genome sequence of the button mushroom Agaricus bisporus reveals mechanisms governing adaptation to a humic-rich ecological niche.</title>
        <authorList>
            <person name="Morin E."/>
            <person name="Kohler A."/>
            <person name="Baker A.R."/>
            <person name="Foulongne-Oriol M."/>
            <person name="Lombard V."/>
            <person name="Nagy L.G."/>
            <person name="Ohm R.A."/>
            <person name="Patyshakuliyeva A."/>
            <person name="Brun A."/>
            <person name="Aerts A.L."/>
            <person name="Bailey A.M."/>
            <person name="Billette C."/>
            <person name="Coutinho P.M."/>
            <person name="Deakin G."/>
            <person name="Doddapaneni H."/>
            <person name="Floudas D."/>
            <person name="Grimwood J."/>
            <person name="Hilden K."/>
            <person name="Kuees U."/>
            <person name="LaButti K.M."/>
            <person name="Lapidus A."/>
            <person name="Lindquist E.A."/>
            <person name="Lucas S.M."/>
            <person name="Murat C."/>
            <person name="Riley R.W."/>
            <person name="Salamov A.A."/>
            <person name="Schmutz J."/>
            <person name="Subramanian V."/>
            <person name="Woesten H.A.B."/>
            <person name="Xu J."/>
            <person name="Eastwood D.C."/>
            <person name="Foster G.D."/>
            <person name="Sonnenberg A.S."/>
            <person name="Cullen D."/>
            <person name="de Vries R.P."/>
            <person name="Lundell T."/>
            <person name="Hibbett D.S."/>
            <person name="Henrissat B."/>
            <person name="Burton K.S."/>
            <person name="Kerrigan R.W."/>
            <person name="Challen M.P."/>
            <person name="Grigoriev I.V."/>
            <person name="Martin F."/>
        </authorList>
    </citation>
    <scope>NUCLEOTIDE SEQUENCE [LARGE SCALE GENOMIC DNA]</scope>
    <source>
        <strain evidence="4">JB137-S8 / ATCC MYA-4627 / FGSC 10392</strain>
    </source>
</reference>
<dbReference type="RefSeq" id="XP_007325808.1">
    <property type="nucleotide sequence ID" value="XM_007325746.1"/>
</dbReference>
<keyword evidence="4" id="KW-1185">Reference proteome</keyword>
<dbReference type="OMA" id="TITICPH"/>
<dbReference type="eggNOG" id="ENOG502RWPB">
    <property type="taxonomic scope" value="Eukaryota"/>
</dbReference>
<name>K5WB63_AGABU</name>
<dbReference type="AlphaFoldDB" id="K5WB63"/>
<evidence type="ECO:0000259" key="2">
    <source>
        <dbReference type="Pfam" id="PF02752"/>
    </source>
</evidence>
<sequence length="936" mass="101157">MPLASGPAASDENLELGLSRFSNTRETNCSSLRYLPASGLITETHWFSAPVTARIGDDACFTNATKLLWCSLVMNRSLEPGPKSNDGQMRGGSQAPGQVTTPKKVARHQSFPVTSTSTITQDSTPAQQNQIKRRPPHRSSKSDTPRSGNQSLVNAGLSRHGTLLTANATPSRAAAELKSILGNKKARLKPKATLLRVDSGSAAFDHHVTLEQAKSRARIEVDIYLQSNAYVQGGYLQGHVIINVRPATSKEPPIFIVGGKIRVIGFESLGIKSRSIFYQCSATMSSIVPEFATLYAPEQDEEGLPQVKEGNYCLPFSLHLSLATKNGQARGYLRSVPGISLNYIAMVSIEIKDGSRRRSIAHFYRTIEVWPKLDPAVVLSPALRPLQATVCKSLARNPSGRRIKLTAMLYRLHWISGQSCRVKIVVENDTKKTLKDIIISLNQTITICPHSLSGKSEMDLDSRQPTVSSKRIAESVLEVGQPRTKGHASAKGWWLGVGPGQKLEFEHSILIPLMSFQLGTLSVPLGQLFEVSHQVHVELGGPHVIEVDPPPPKTPTSGLPNDLSLRSPYSRQGTESMTVTDTPACALPVDRPPPPSHLIHPNCRKEGRQPNSSNETLTVLESSSKSLPALPTKVTLRSTSKVPELGGLPLSGDAYGFVQKTAGTVKPDVTDAASPDPCLASDTVRAFEDEHLNDISDPDSVTSVLQSLMEQLAVLPSDHPSNEVQTTPRELDPNRRSRFATRVQEKTRLATAAYLNSGIDTGRFIQECQHDPTSPQGRHISRKPHLPPETLPDGGVKQSPKGPLAGRPSQLCQPSEHLSNPSDVQNFLIRGGQPGILVESNSNPGFEAVPCGLDSSPSGTTSRLQQGCPDSLMLRVSINSYEDVPHAQSETPTSQRKIAIGAPSTTSNVTATLVGSISVKDKVRTLEERVRAAAQA</sequence>
<protein>
    <recommendedName>
        <fullName evidence="2">Arrestin C-terminal-like domain-containing protein</fullName>
    </recommendedName>
</protein>
<dbReference type="InterPro" id="IPR011022">
    <property type="entry name" value="Arrestin_C-like"/>
</dbReference>
<feature type="region of interest" description="Disordered" evidence="1">
    <location>
        <begin position="884"/>
        <end position="905"/>
    </location>
</feature>
<dbReference type="InterPro" id="IPR014752">
    <property type="entry name" value="Arrestin-like_C"/>
</dbReference>
<dbReference type="Gene3D" id="2.60.40.640">
    <property type="match status" value="1"/>
</dbReference>
<dbReference type="InParanoid" id="K5WB63"/>
<dbReference type="GeneID" id="18821951"/>
<feature type="region of interest" description="Disordered" evidence="1">
    <location>
        <begin position="767"/>
        <end position="824"/>
    </location>
</feature>
<dbReference type="HOGENOM" id="CLU_314220_0_0_1"/>
<organism evidence="3 4">
    <name type="scientific">Agaricus bisporus var. burnettii (strain JB137-S8 / ATCC MYA-4627 / FGSC 10392)</name>
    <name type="common">White button mushroom</name>
    <dbReference type="NCBI Taxonomy" id="597362"/>
    <lineage>
        <taxon>Eukaryota</taxon>
        <taxon>Fungi</taxon>
        <taxon>Dikarya</taxon>
        <taxon>Basidiomycota</taxon>
        <taxon>Agaricomycotina</taxon>
        <taxon>Agaricomycetes</taxon>
        <taxon>Agaricomycetidae</taxon>
        <taxon>Agaricales</taxon>
        <taxon>Agaricineae</taxon>
        <taxon>Agaricaceae</taxon>
        <taxon>Agaricus</taxon>
    </lineage>
</organism>
<dbReference type="STRING" id="597362.K5WB63"/>
<feature type="compositionally biased region" description="Polar residues" evidence="1">
    <location>
        <begin position="567"/>
        <end position="581"/>
    </location>
</feature>
<dbReference type="OrthoDB" id="298939at2759"/>
<feature type="region of interest" description="Disordered" evidence="1">
    <location>
        <begin position="543"/>
        <end position="628"/>
    </location>
</feature>